<dbReference type="Proteomes" id="UP000030645">
    <property type="component" value="Unassembled WGS sequence"/>
</dbReference>
<evidence type="ECO:0000313" key="1">
    <source>
        <dbReference type="EMBL" id="EXB37882.1"/>
    </source>
</evidence>
<gene>
    <name evidence="1" type="ORF">L484_011943</name>
</gene>
<reference evidence="2" key="1">
    <citation type="submission" date="2013-01" db="EMBL/GenBank/DDBJ databases">
        <title>Draft Genome Sequence of a Mulberry Tree, Morus notabilis C.K. Schneid.</title>
        <authorList>
            <person name="He N."/>
            <person name="Zhao S."/>
        </authorList>
    </citation>
    <scope>NUCLEOTIDE SEQUENCE</scope>
</reference>
<name>W9R4C2_9ROSA</name>
<sequence length="55" mass="6475">MALYSRWMPKDITLQKVDANAIICLSLEVAEPPYAQGEYKRHLLCSRWFLRPSYT</sequence>
<organism evidence="1 2">
    <name type="scientific">Morus notabilis</name>
    <dbReference type="NCBI Taxonomy" id="981085"/>
    <lineage>
        <taxon>Eukaryota</taxon>
        <taxon>Viridiplantae</taxon>
        <taxon>Streptophyta</taxon>
        <taxon>Embryophyta</taxon>
        <taxon>Tracheophyta</taxon>
        <taxon>Spermatophyta</taxon>
        <taxon>Magnoliopsida</taxon>
        <taxon>eudicotyledons</taxon>
        <taxon>Gunneridae</taxon>
        <taxon>Pentapetalae</taxon>
        <taxon>rosids</taxon>
        <taxon>fabids</taxon>
        <taxon>Rosales</taxon>
        <taxon>Moraceae</taxon>
        <taxon>Moreae</taxon>
        <taxon>Morus</taxon>
    </lineage>
</organism>
<keyword evidence="2" id="KW-1185">Reference proteome</keyword>
<dbReference type="EMBL" id="KE343663">
    <property type="protein sequence ID" value="EXB37882.1"/>
    <property type="molecule type" value="Genomic_DNA"/>
</dbReference>
<proteinExistence type="predicted"/>
<protein>
    <submittedName>
        <fullName evidence="1">Uncharacterized protein</fullName>
    </submittedName>
</protein>
<dbReference type="AlphaFoldDB" id="W9R4C2"/>
<accession>W9R4C2</accession>
<evidence type="ECO:0000313" key="2">
    <source>
        <dbReference type="Proteomes" id="UP000030645"/>
    </source>
</evidence>